<dbReference type="EMBL" id="JACEIK010007144">
    <property type="protein sequence ID" value="MCE3049792.1"/>
    <property type="molecule type" value="Genomic_DNA"/>
</dbReference>
<feature type="non-terminal residue" evidence="1">
    <location>
        <position position="1"/>
    </location>
</feature>
<sequence>ICEDLSEIDLAFDPEDRVYSLWGFSEKKGREEGREEIGVEDLGCGEERKRGRRWALVRRKDGGGVVLRFHPSGGSSRLCEDKGGRVIGDSGLLAVVDGIDGVNG</sequence>
<proteinExistence type="predicted"/>
<evidence type="ECO:0000313" key="1">
    <source>
        <dbReference type="EMBL" id="MCE3049792.1"/>
    </source>
</evidence>
<reference evidence="1 2" key="1">
    <citation type="journal article" date="2021" name="BMC Genomics">
        <title>Datura genome reveals duplications of psychoactive alkaloid biosynthetic genes and high mutation rate following tissue culture.</title>
        <authorList>
            <person name="Rajewski A."/>
            <person name="Carter-House D."/>
            <person name="Stajich J."/>
            <person name="Litt A."/>
        </authorList>
    </citation>
    <scope>NUCLEOTIDE SEQUENCE [LARGE SCALE GENOMIC DNA]</scope>
    <source>
        <strain evidence="1">AR-01</strain>
    </source>
</reference>
<accession>A0ABS8WI88</accession>
<evidence type="ECO:0000313" key="2">
    <source>
        <dbReference type="Proteomes" id="UP000823775"/>
    </source>
</evidence>
<comment type="caution">
    <text evidence="1">The sequence shown here is derived from an EMBL/GenBank/DDBJ whole genome shotgun (WGS) entry which is preliminary data.</text>
</comment>
<keyword evidence="2" id="KW-1185">Reference proteome</keyword>
<dbReference type="Proteomes" id="UP000823775">
    <property type="component" value="Unassembled WGS sequence"/>
</dbReference>
<name>A0ABS8WI88_DATST</name>
<organism evidence="1 2">
    <name type="scientific">Datura stramonium</name>
    <name type="common">Jimsonweed</name>
    <name type="synonym">Common thornapple</name>
    <dbReference type="NCBI Taxonomy" id="4076"/>
    <lineage>
        <taxon>Eukaryota</taxon>
        <taxon>Viridiplantae</taxon>
        <taxon>Streptophyta</taxon>
        <taxon>Embryophyta</taxon>
        <taxon>Tracheophyta</taxon>
        <taxon>Spermatophyta</taxon>
        <taxon>Magnoliopsida</taxon>
        <taxon>eudicotyledons</taxon>
        <taxon>Gunneridae</taxon>
        <taxon>Pentapetalae</taxon>
        <taxon>asterids</taxon>
        <taxon>lamiids</taxon>
        <taxon>Solanales</taxon>
        <taxon>Solanaceae</taxon>
        <taxon>Solanoideae</taxon>
        <taxon>Datureae</taxon>
        <taxon>Datura</taxon>
    </lineage>
</organism>
<gene>
    <name evidence="1" type="ORF">HAX54_045794</name>
</gene>
<protein>
    <submittedName>
        <fullName evidence="1">Uncharacterized protein</fullName>
    </submittedName>
</protein>